<sequence length="263" mass="29577">MSNVTSQLKTYTRKELNKMKIGQLDAIAEEVGIESLVDIGSNTPTKVQLVDAIIARQDADEQKRLLEKAEAILTSPKINDSIMFRELSPEETLEFKKWARSNPRSTVSVPELVHPVVREEWAIMALPSVEELKIEELEALAQDLNMPDDMWEALESYDEDTKKLYIIQFVKSTVPMAEELETPAPAAETPVEETTAPSVTLNDLKEADVWAYAVSPKVKYTCVRLYNDEKERPHVVVTDKANKEMDLFGAKTLGNGIIIDEKA</sequence>
<accession>A0A6J5SPQ7</accession>
<evidence type="ECO:0000313" key="4">
    <source>
        <dbReference type="EMBL" id="CAB5231329.1"/>
    </source>
</evidence>
<evidence type="ECO:0000313" key="1">
    <source>
        <dbReference type="EMBL" id="CAB4185590.1"/>
    </source>
</evidence>
<reference evidence="3" key="1">
    <citation type="submission" date="2020-05" db="EMBL/GenBank/DDBJ databases">
        <authorList>
            <person name="Chiriac C."/>
            <person name="Salcher M."/>
            <person name="Ghai R."/>
            <person name="Kavagutti S V."/>
        </authorList>
    </citation>
    <scope>NUCLEOTIDE SEQUENCE</scope>
</reference>
<name>A0A6J5SPQ7_9CAUD</name>
<evidence type="ECO:0008006" key="5">
    <source>
        <dbReference type="Google" id="ProtNLM"/>
    </source>
</evidence>
<dbReference type="EMBL" id="LR797450">
    <property type="protein sequence ID" value="CAB4217448.1"/>
    <property type="molecule type" value="Genomic_DNA"/>
</dbReference>
<evidence type="ECO:0000313" key="2">
    <source>
        <dbReference type="EMBL" id="CAB4193579.1"/>
    </source>
</evidence>
<gene>
    <name evidence="1" type="ORF">UFOVP1127_103</name>
    <name evidence="2" type="ORF">UFOVP1242_107</name>
    <name evidence="3" type="ORF">UFOVP1492_31</name>
    <name evidence="4" type="ORF">UFOVP1580_60</name>
</gene>
<dbReference type="EMBL" id="LR797075">
    <property type="protein sequence ID" value="CAB4185590.1"/>
    <property type="molecule type" value="Genomic_DNA"/>
</dbReference>
<protein>
    <recommendedName>
        <fullName evidence="5">Rho termination factor, N-terminal</fullName>
    </recommendedName>
</protein>
<dbReference type="EMBL" id="LR797197">
    <property type="protein sequence ID" value="CAB4193579.1"/>
    <property type="molecule type" value="Genomic_DNA"/>
</dbReference>
<organism evidence="3">
    <name type="scientific">uncultured Caudovirales phage</name>
    <dbReference type="NCBI Taxonomy" id="2100421"/>
    <lineage>
        <taxon>Viruses</taxon>
        <taxon>Duplodnaviria</taxon>
        <taxon>Heunggongvirae</taxon>
        <taxon>Uroviricota</taxon>
        <taxon>Caudoviricetes</taxon>
        <taxon>Peduoviridae</taxon>
        <taxon>Maltschvirus</taxon>
        <taxon>Maltschvirus maltsch</taxon>
    </lineage>
</organism>
<evidence type="ECO:0000313" key="3">
    <source>
        <dbReference type="EMBL" id="CAB4217448.1"/>
    </source>
</evidence>
<proteinExistence type="predicted"/>
<dbReference type="EMBL" id="LR798430">
    <property type="protein sequence ID" value="CAB5231329.1"/>
    <property type="molecule type" value="Genomic_DNA"/>
</dbReference>